<protein>
    <recommendedName>
        <fullName evidence="8">Tetraspanin</fullName>
    </recommendedName>
</protein>
<feature type="non-terminal residue" evidence="6">
    <location>
        <position position="1"/>
    </location>
</feature>
<keyword evidence="4 5" id="KW-0472">Membrane</keyword>
<feature type="transmembrane region" description="Helical" evidence="5">
    <location>
        <begin position="192"/>
        <end position="217"/>
    </location>
</feature>
<dbReference type="InterPro" id="IPR008952">
    <property type="entry name" value="Tetraspanin_EC2_sf"/>
</dbReference>
<dbReference type="PANTHER" id="PTHR19282:SF544">
    <property type="entry name" value="TETRASPANIN"/>
    <property type="match status" value="1"/>
</dbReference>
<evidence type="ECO:0000256" key="2">
    <source>
        <dbReference type="ARBA" id="ARBA00022692"/>
    </source>
</evidence>
<proteinExistence type="predicted"/>
<keyword evidence="3 5" id="KW-1133">Transmembrane helix</keyword>
<keyword evidence="7" id="KW-1185">Reference proteome</keyword>
<dbReference type="AlphaFoldDB" id="A0AAE1ZE24"/>
<dbReference type="Gene3D" id="1.10.1450.10">
    <property type="entry name" value="Tetraspanin"/>
    <property type="match status" value="1"/>
</dbReference>
<gene>
    <name evidence="6" type="ORF">MN116_000424</name>
</gene>
<organism evidence="6 7">
    <name type="scientific">Schistosoma mekongi</name>
    <name type="common">Parasitic worm</name>
    <dbReference type="NCBI Taxonomy" id="38744"/>
    <lineage>
        <taxon>Eukaryota</taxon>
        <taxon>Metazoa</taxon>
        <taxon>Spiralia</taxon>
        <taxon>Lophotrochozoa</taxon>
        <taxon>Platyhelminthes</taxon>
        <taxon>Trematoda</taxon>
        <taxon>Digenea</taxon>
        <taxon>Strigeidida</taxon>
        <taxon>Schistosomatoidea</taxon>
        <taxon>Schistosomatidae</taxon>
        <taxon>Schistosoma</taxon>
    </lineage>
</organism>
<dbReference type="Pfam" id="PF00335">
    <property type="entry name" value="Tetraspanin"/>
    <property type="match status" value="1"/>
</dbReference>
<dbReference type="Proteomes" id="UP001292079">
    <property type="component" value="Unassembled WGS sequence"/>
</dbReference>
<sequence>HFKDWMGFCKRTLNYRCVQITVIALSLSIITCAVALIVVGGTFYYSIRKYSGKLDATFNGTIICLVIIGCITVIAGFLGLFGSCLQSSDALCLFFVGLISIVIVQLGTGIACVCYQLKLWDNLHSTMTKAVENYHFNKNLSVIMDKIHRDLKCCGSLSHLEYGNNVPFSCQKDGLVYKNGCTNALNEYSSRFLLTVIILSFIYIVIDVITIGFSIYLTSYINALDKK</sequence>
<evidence type="ECO:0000256" key="1">
    <source>
        <dbReference type="ARBA" id="ARBA00004141"/>
    </source>
</evidence>
<dbReference type="CDD" id="cd03127">
    <property type="entry name" value="tetraspanin_LEL"/>
    <property type="match status" value="1"/>
</dbReference>
<name>A0AAE1ZE24_SCHME</name>
<dbReference type="PANTHER" id="PTHR19282">
    <property type="entry name" value="TETRASPANIN"/>
    <property type="match status" value="1"/>
</dbReference>
<evidence type="ECO:0000313" key="7">
    <source>
        <dbReference type="Proteomes" id="UP001292079"/>
    </source>
</evidence>
<keyword evidence="2 5" id="KW-0812">Transmembrane</keyword>
<reference evidence="6" key="2">
    <citation type="journal article" date="2023" name="Infect Dis Poverty">
        <title>Chromosome-scale genome of the human blood fluke Schistosoma mekongi and its implications for public health.</title>
        <authorList>
            <person name="Zhou M."/>
            <person name="Xu L."/>
            <person name="Xu D."/>
            <person name="Chen W."/>
            <person name="Khan J."/>
            <person name="Hu Y."/>
            <person name="Huang H."/>
            <person name="Wei H."/>
            <person name="Zhang Y."/>
            <person name="Chusongsang P."/>
            <person name="Tanasarnprasert K."/>
            <person name="Hu X."/>
            <person name="Limpanont Y."/>
            <person name="Lv Z."/>
        </authorList>
    </citation>
    <scope>NUCLEOTIDE SEQUENCE</scope>
    <source>
        <strain evidence="6">LV_2022a</strain>
    </source>
</reference>
<evidence type="ECO:0000313" key="6">
    <source>
        <dbReference type="EMBL" id="KAK4472127.1"/>
    </source>
</evidence>
<dbReference type="InterPro" id="IPR018499">
    <property type="entry name" value="Tetraspanin/Peripherin"/>
</dbReference>
<feature type="transmembrane region" description="Helical" evidence="5">
    <location>
        <begin position="20"/>
        <end position="45"/>
    </location>
</feature>
<evidence type="ECO:0000256" key="4">
    <source>
        <dbReference type="ARBA" id="ARBA00023136"/>
    </source>
</evidence>
<evidence type="ECO:0000256" key="5">
    <source>
        <dbReference type="SAM" id="Phobius"/>
    </source>
</evidence>
<evidence type="ECO:0008006" key="8">
    <source>
        <dbReference type="Google" id="ProtNLM"/>
    </source>
</evidence>
<dbReference type="EMBL" id="JALJAT010000002">
    <property type="protein sequence ID" value="KAK4472127.1"/>
    <property type="molecule type" value="Genomic_DNA"/>
</dbReference>
<dbReference type="PRINTS" id="PR00259">
    <property type="entry name" value="TMFOUR"/>
</dbReference>
<comment type="subcellular location">
    <subcellularLocation>
        <location evidence="1">Membrane</location>
        <topology evidence="1">Multi-pass membrane protein</topology>
    </subcellularLocation>
</comment>
<reference evidence="6" key="1">
    <citation type="submission" date="2022-04" db="EMBL/GenBank/DDBJ databases">
        <authorList>
            <person name="Xu L."/>
            <person name="Lv Z."/>
        </authorList>
    </citation>
    <scope>NUCLEOTIDE SEQUENCE</scope>
    <source>
        <strain evidence="6">LV_2022a</strain>
    </source>
</reference>
<feature type="transmembrane region" description="Helical" evidence="5">
    <location>
        <begin position="57"/>
        <end position="81"/>
    </location>
</feature>
<comment type="caution">
    <text evidence="6">The sequence shown here is derived from an EMBL/GenBank/DDBJ whole genome shotgun (WGS) entry which is preliminary data.</text>
</comment>
<dbReference type="SUPFAM" id="SSF48652">
    <property type="entry name" value="Tetraspanin"/>
    <property type="match status" value="1"/>
</dbReference>
<dbReference type="GO" id="GO:0005886">
    <property type="term" value="C:plasma membrane"/>
    <property type="evidence" value="ECO:0007669"/>
    <property type="project" value="TreeGrafter"/>
</dbReference>
<evidence type="ECO:0000256" key="3">
    <source>
        <dbReference type="ARBA" id="ARBA00022989"/>
    </source>
</evidence>
<accession>A0AAE1ZE24</accession>
<feature type="transmembrane region" description="Helical" evidence="5">
    <location>
        <begin position="93"/>
        <end position="117"/>
    </location>
</feature>